<dbReference type="SUPFAM" id="SSF56112">
    <property type="entry name" value="Protein kinase-like (PK-like)"/>
    <property type="match status" value="1"/>
</dbReference>
<sequence length="389" mass="44872">MWANPHTIIQITGSFLGVATTVGTPGYAPIEQMRGQAFPASDLYSLGVTCIRLLTRCLPKADGYDELYDGLKGCWNWRERLPQSQSITPHLGKVLDKLIQDYVKERYQSTDEILKDYSNDVLPESNIELEIFPFSLVGTWSGKSTTRYHIFVTLCIIKHDGNSFYGNLNVRDVGLGCTYRIKINGKINPKTSEVIIREDEVYSEHWWWKWQKGVSEVKISADGNKIFGKRSTSAESDDFCLIRIDHEQMLNSLLEAGKWKDADRVTGTLMLKISCREQENYLNSDSINRFPCQDISKINDIWLKYSNGRFGFTVQRQIWLKLDRDWIKVGDRLGWRVDNRWKQYSELSFSIDAPEGAFPTFWGGEGRKLIFGYSGVWEDFFSRIRACEL</sequence>
<dbReference type="EMBL" id="JACJTC010000003">
    <property type="protein sequence ID" value="MBD2610665.1"/>
    <property type="molecule type" value="Genomic_DNA"/>
</dbReference>
<evidence type="ECO:0000313" key="2">
    <source>
        <dbReference type="EMBL" id="MBD2610665.1"/>
    </source>
</evidence>
<evidence type="ECO:0000259" key="1">
    <source>
        <dbReference type="Pfam" id="PF05419"/>
    </source>
</evidence>
<accession>A0ABR8H491</accession>
<keyword evidence="3" id="KW-1185">Reference proteome</keyword>
<dbReference type="RefSeq" id="WP_190948587.1">
    <property type="nucleotide sequence ID" value="NZ_JACJTC010000003.1"/>
</dbReference>
<dbReference type="InterPro" id="IPR037215">
    <property type="entry name" value="GUN4-like_sf"/>
</dbReference>
<organism evidence="2 3">
    <name type="scientific">Nostoc punctiforme FACHB-252</name>
    <dbReference type="NCBI Taxonomy" id="1357509"/>
    <lineage>
        <taxon>Bacteria</taxon>
        <taxon>Bacillati</taxon>
        <taxon>Cyanobacteriota</taxon>
        <taxon>Cyanophyceae</taxon>
        <taxon>Nostocales</taxon>
        <taxon>Nostocaceae</taxon>
        <taxon>Nostoc</taxon>
    </lineage>
</organism>
<name>A0ABR8H491_NOSPU</name>
<dbReference type="InterPro" id="IPR011009">
    <property type="entry name" value="Kinase-like_dom_sf"/>
</dbReference>
<reference evidence="2 3" key="1">
    <citation type="journal article" date="2020" name="ISME J.">
        <title>Comparative genomics reveals insights into cyanobacterial evolution and habitat adaptation.</title>
        <authorList>
            <person name="Chen M.Y."/>
            <person name="Teng W.K."/>
            <person name="Zhao L."/>
            <person name="Hu C.X."/>
            <person name="Zhou Y.K."/>
            <person name="Han B.P."/>
            <person name="Song L.R."/>
            <person name="Shu W.S."/>
        </authorList>
    </citation>
    <scope>NUCLEOTIDE SEQUENCE [LARGE SCALE GENOMIC DNA]</scope>
    <source>
        <strain evidence="2 3">FACHB-252</strain>
    </source>
</reference>
<feature type="domain" description="GUN4-like" evidence="1">
    <location>
        <begin position="248"/>
        <end position="361"/>
    </location>
</feature>
<gene>
    <name evidence="2" type="ORF">H6G94_05150</name>
</gene>
<dbReference type="InterPro" id="IPR008629">
    <property type="entry name" value="GUN4-like"/>
</dbReference>
<evidence type="ECO:0000313" key="3">
    <source>
        <dbReference type="Proteomes" id="UP000606396"/>
    </source>
</evidence>
<dbReference type="PANTHER" id="PTHR34800:SF1">
    <property type="entry name" value="TETRAPYRROLE-BINDING PROTEIN, CHLOROPLASTIC"/>
    <property type="match status" value="1"/>
</dbReference>
<dbReference type="PANTHER" id="PTHR34800">
    <property type="entry name" value="TETRAPYRROLE-BINDING PROTEIN, CHLOROPLASTIC"/>
    <property type="match status" value="1"/>
</dbReference>
<dbReference type="CDD" id="cd16383">
    <property type="entry name" value="GUN4"/>
    <property type="match status" value="1"/>
</dbReference>
<dbReference type="Pfam" id="PF05419">
    <property type="entry name" value="GUN4"/>
    <property type="match status" value="1"/>
</dbReference>
<proteinExistence type="predicted"/>
<protein>
    <submittedName>
        <fullName evidence="2">GUN4 domain-containing protein</fullName>
    </submittedName>
</protein>
<dbReference type="SUPFAM" id="SSF140869">
    <property type="entry name" value="GUN4-like"/>
    <property type="match status" value="1"/>
</dbReference>
<dbReference type="Gene3D" id="1.25.40.620">
    <property type="match status" value="1"/>
</dbReference>
<dbReference type="Gene3D" id="1.10.10.1770">
    <property type="entry name" value="Gun4-like"/>
    <property type="match status" value="1"/>
</dbReference>
<dbReference type="Gene3D" id="1.10.510.10">
    <property type="entry name" value="Transferase(Phosphotransferase) domain 1"/>
    <property type="match status" value="1"/>
</dbReference>
<comment type="caution">
    <text evidence="2">The sequence shown here is derived from an EMBL/GenBank/DDBJ whole genome shotgun (WGS) entry which is preliminary data.</text>
</comment>
<dbReference type="Proteomes" id="UP000606396">
    <property type="component" value="Unassembled WGS sequence"/>
</dbReference>